<evidence type="ECO:0000313" key="5">
    <source>
        <dbReference type="Proteomes" id="UP000012085"/>
    </source>
</evidence>
<proteinExistence type="predicted"/>
<evidence type="ECO:0000259" key="3">
    <source>
        <dbReference type="Pfam" id="PF05036"/>
    </source>
</evidence>
<evidence type="ECO:0000256" key="1">
    <source>
        <dbReference type="SAM" id="MobiDB-lite"/>
    </source>
</evidence>
<dbReference type="Pfam" id="PF05036">
    <property type="entry name" value="SPOR"/>
    <property type="match status" value="1"/>
</dbReference>
<keyword evidence="2" id="KW-0472">Membrane</keyword>
<dbReference type="AlphaFoldDB" id="M8DPG0"/>
<evidence type="ECO:0000313" key="4">
    <source>
        <dbReference type="EMBL" id="EMT46340.1"/>
    </source>
</evidence>
<dbReference type="SUPFAM" id="SSF110997">
    <property type="entry name" value="Sporulation related repeat"/>
    <property type="match status" value="1"/>
</dbReference>
<dbReference type="GO" id="GO:0042834">
    <property type="term" value="F:peptidoglycan binding"/>
    <property type="evidence" value="ECO:0007669"/>
    <property type="project" value="InterPro"/>
</dbReference>
<dbReference type="EMBL" id="APCD01000005">
    <property type="protein sequence ID" value="EMT46340.1"/>
    <property type="molecule type" value="Genomic_DNA"/>
</dbReference>
<gene>
    <name evidence="4" type="ORF">H919_05469</name>
</gene>
<dbReference type="InterPro" id="IPR007730">
    <property type="entry name" value="SPOR-like_dom"/>
</dbReference>
<keyword evidence="2" id="KW-1133">Transmembrane helix</keyword>
<dbReference type="InterPro" id="IPR036680">
    <property type="entry name" value="SPOR-like_sf"/>
</dbReference>
<evidence type="ECO:0000256" key="2">
    <source>
        <dbReference type="SAM" id="Phobius"/>
    </source>
</evidence>
<reference evidence="4 5" key="2">
    <citation type="journal article" date="2015" name="Genome Announc.">
        <title>Genome Sequence of Anoxybacillus flavithermus Strain AK1, a Thermophile Isolated from a Hot Spring in Saudi Arabia.</title>
        <authorList>
            <person name="Khalil A."/>
            <person name="Sivakumar N."/>
            <person name="Qarawi S."/>
        </authorList>
    </citation>
    <scope>NUCLEOTIDE SEQUENCE [LARGE SCALE GENOMIC DNA]</scope>
    <source>
        <strain evidence="4 5">AK1</strain>
    </source>
</reference>
<dbReference type="PATRIC" id="fig|1297581.3.peg.1124"/>
<protein>
    <submittedName>
        <fullName evidence="4">Stage II sporulation protein B</fullName>
    </submittedName>
</protein>
<name>M8DPG0_9BACL</name>
<accession>M8DPG0</accession>
<feature type="domain" description="SPOR" evidence="3">
    <location>
        <begin position="114"/>
        <end position="169"/>
    </location>
</feature>
<sequence length="260" mass="29530">MDKPAKKAIIIKVNGKEQPYTTETSALLEWPSDDSDERYEKQNDSLQFETDSKRYKKRSPWRSFLLAIALAVVLGTSFGLFVLTIIPTTESAPSTVTLQQEQKEEGSVAQRTETFFVIQGGVFQNDEAAKAYVQKIKAQHRPSVTVGKQPVYVFLGMALTKEEAKQIASLYEPLGIETYVKAWDVSLNEQEKEPFVQIVSAIASLLNGQQVTNELWVKLQSYSLHNEQMKKAYEALRTFQQTKDDAKLWEAQQHILHVLQ</sequence>
<feature type="transmembrane region" description="Helical" evidence="2">
    <location>
        <begin position="64"/>
        <end position="86"/>
    </location>
</feature>
<reference evidence="4 5" key="1">
    <citation type="submission" date="2013-03" db="EMBL/GenBank/DDBJ databases">
        <title>Assembly of a new bacterial strain Anoxybacillus flavithermus AK1.</title>
        <authorList>
            <person name="Rajan I."/>
            <person name="PoliReddy D."/>
            <person name="Sugumar T."/>
            <person name="Rathinam K."/>
            <person name="Alqarawi S."/>
            <person name="Khalil A.B."/>
            <person name="Sivakumar N."/>
        </authorList>
    </citation>
    <scope>NUCLEOTIDE SEQUENCE [LARGE SCALE GENOMIC DNA]</scope>
    <source>
        <strain evidence="4 5">AK1</strain>
    </source>
</reference>
<organism evidence="4 5">
    <name type="scientific">Anoxybacillus flavithermus AK1</name>
    <dbReference type="NCBI Taxonomy" id="1297581"/>
    <lineage>
        <taxon>Bacteria</taxon>
        <taxon>Bacillati</taxon>
        <taxon>Bacillota</taxon>
        <taxon>Bacilli</taxon>
        <taxon>Bacillales</taxon>
        <taxon>Anoxybacillaceae</taxon>
        <taxon>Anoxybacillus</taxon>
    </lineage>
</organism>
<keyword evidence="2" id="KW-0812">Transmembrane</keyword>
<comment type="caution">
    <text evidence="4">The sequence shown here is derived from an EMBL/GenBank/DDBJ whole genome shotgun (WGS) entry which is preliminary data.</text>
</comment>
<dbReference type="Proteomes" id="UP000012085">
    <property type="component" value="Unassembled WGS sequence"/>
</dbReference>
<dbReference type="RefSeq" id="WP_003396338.1">
    <property type="nucleotide sequence ID" value="NZ_APCD01000005.1"/>
</dbReference>
<feature type="region of interest" description="Disordered" evidence="1">
    <location>
        <begin position="24"/>
        <end position="45"/>
    </location>
</feature>